<dbReference type="AlphaFoldDB" id="A0A1H2NG60"/>
<dbReference type="OrthoDB" id="9797252at2"/>
<keyword evidence="1" id="KW-0489">Methyltransferase</keyword>
<protein>
    <submittedName>
        <fullName evidence="1">Ubiquinone/menaquinone biosynthesis C-methylase UbiE</fullName>
    </submittedName>
</protein>
<evidence type="ECO:0000313" key="1">
    <source>
        <dbReference type="EMBL" id="SDV04268.1"/>
    </source>
</evidence>
<keyword evidence="1" id="KW-0808">Transferase</keyword>
<dbReference type="CDD" id="cd02440">
    <property type="entry name" value="AdoMet_MTases"/>
    <property type="match status" value="1"/>
</dbReference>
<dbReference type="PANTHER" id="PTHR43861">
    <property type="entry name" value="TRANS-ACONITATE 2-METHYLTRANSFERASE-RELATED"/>
    <property type="match status" value="1"/>
</dbReference>
<name>A0A1H2NG60_9ACTN</name>
<keyword evidence="1" id="KW-0830">Ubiquinone</keyword>
<gene>
    <name evidence="1" type="ORF">SAMN04488544_3944</name>
</gene>
<dbReference type="Gene3D" id="3.40.50.150">
    <property type="entry name" value="Vaccinia Virus protein VP39"/>
    <property type="match status" value="1"/>
</dbReference>
<dbReference type="SUPFAM" id="SSF53335">
    <property type="entry name" value="S-adenosyl-L-methionine-dependent methyltransferases"/>
    <property type="match status" value="1"/>
</dbReference>
<accession>A0A1H2NG60</accession>
<dbReference type="Pfam" id="PF01209">
    <property type="entry name" value="Ubie_methyltran"/>
    <property type="match status" value="1"/>
</dbReference>
<dbReference type="Proteomes" id="UP000198825">
    <property type="component" value="Chromosome I"/>
</dbReference>
<dbReference type="GO" id="GO:0008168">
    <property type="term" value="F:methyltransferase activity"/>
    <property type="evidence" value="ECO:0007669"/>
    <property type="project" value="UniProtKB-KW"/>
</dbReference>
<dbReference type="InterPro" id="IPR029063">
    <property type="entry name" value="SAM-dependent_MTases_sf"/>
</dbReference>
<dbReference type="STRING" id="546874.SAMN04488544_3944"/>
<proteinExistence type="predicted"/>
<dbReference type="GO" id="GO:0032259">
    <property type="term" value="P:methylation"/>
    <property type="evidence" value="ECO:0007669"/>
    <property type="project" value="UniProtKB-KW"/>
</dbReference>
<evidence type="ECO:0000313" key="2">
    <source>
        <dbReference type="Proteomes" id="UP000198825"/>
    </source>
</evidence>
<organism evidence="1 2">
    <name type="scientific">Microlunatus sagamiharensis</name>
    <dbReference type="NCBI Taxonomy" id="546874"/>
    <lineage>
        <taxon>Bacteria</taxon>
        <taxon>Bacillati</taxon>
        <taxon>Actinomycetota</taxon>
        <taxon>Actinomycetes</taxon>
        <taxon>Propionibacteriales</taxon>
        <taxon>Propionibacteriaceae</taxon>
        <taxon>Microlunatus</taxon>
    </lineage>
</organism>
<dbReference type="RefSeq" id="WP_091078477.1">
    <property type="nucleotide sequence ID" value="NZ_LT629799.1"/>
</dbReference>
<sequence length="250" mass="27390">MTVLGSDLDTADVPDAFTEAASRYDRMVSLNPGYHRHLRSAADALLETLDTHRPLRLVDLGCGSGASTRALLAVARRLRATVRVTGVDASAGMLEQARAKRWPEGVDFREGLAQDLGVHRAAWGLEAPVDGVLAAYLFRNVAERDEALADVADLVADGGTLVVQEYSVAGSPVATAIWTVVSWAVVIPLSWITSRQTRLYRYLWRSVLEFDSVQTFVDRLYAAGFVDVEVRTVPGWQQGILHTFRARKPA</sequence>
<dbReference type="EMBL" id="LT629799">
    <property type="protein sequence ID" value="SDV04268.1"/>
    <property type="molecule type" value="Genomic_DNA"/>
</dbReference>
<reference evidence="2" key="1">
    <citation type="submission" date="2016-10" db="EMBL/GenBank/DDBJ databases">
        <authorList>
            <person name="Varghese N."/>
            <person name="Submissions S."/>
        </authorList>
    </citation>
    <scope>NUCLEOTIDE SEQUENCE [LARGE SCALE GENOMIC DNA]</scope>
    <source>
        <strain evidence="2">DSM 21743</strain>
    </source>
</reference>
<keyword evidence="2" id="KW-1185">Reference proteome</keyword>